<dbReference type="AlphaFoldDB" id="A0A319DPU5"/>
<name>A0A319DPU5_9EURO</name>
<dbReference type="STRING" id="1448320.A0A319DPU5"/>
<protein>
    <submittedName>
        <fullName evidence="1">Uncharacterized protein</fullName>
    </submittedName>
</protein>
<dbReference type="VEuPathDB" id="FungiDB:BO71DRAFT_399790"/>
<organism evidence="1 2">
    <name type="scientific">Aspergillus ellipticus CBS 707.79</name>
    <dbReference type="NCBI Taxonomy" id="1448320"/>
    <lineage>
        <taxon>Eukaryota</taxon>
        <taxon>Fungi</taxon>
        <taxon>Dikarya</taxon>
        <taxon>Ascomycota</taxon>
        <taxon>Pezizomycotina</taxon>
        <taxon>Eurotiomycetes</taxon>
        <taxon>Eurotiomycetidae</taxon>
        <taxon>Eurotiales</taxon>
        <taxon>Aspergillaceae</taxon>
        <taxon>Aspergillus</taxon>
        <taxon>Aspergillus subgen. Circumdati</taxon>
    </lineage>
</organism>
<evidence type="ECO:0000313" key="2">
    <source>
        <dbReference type="Proteomes" id="UP000247810"/>
    </source>
</evidence>
<sequence length="117" mass="12605">MPEEAQSILQATLAPNATSFPIALETLVSSGSLTDTQVHSVLSSGLWANYFSPYNASIHVDSPAGMTCYSKEFASVGAASRAYSSLYVYLHQRAYALNYYDWYGGSCAIKVTCIGLD</sequence>
<proteinExistence type="predicted"/>
<accession>A0A319DPU5</accession>
<dbReference type="EMBL" id="KZ825895">
    <property type="protein sequence ID" value="PYH93313.1"/>
    <property type="molecule type" value="Genomic_DNA"/>
</dbReference>
<dbReference type="Proteomes" id="UP000247810">
    <property type="component" value="Unassembled WGS sequence"/>
</dbReference>
<evidence type="ECO:0000313" key="1">
    <source>
        <dbReference type="EMBL" id="PYH93313.1"/>
    </source>
</evidence>
<keyword evidence="2" id="KW-1185">Reference proteome</keyword>
<reference evidence="1 2" key="1">
    <citation type="submission" date="2018-02" db="EMBL/GenBank/DDBJ databases">
        <title>The genomes of Aspergillus section Nigri reveals drivers in fungal speciation.</title>
        <authorList>
            <consortium name="DOE Joint Genome Institute"/>
            <person name="Vesth T.C."/>
            <person name="Nybo J."/>
            <person name="Theobald S."/>
            <person name="Brandl J."/>
            <person name="Frisvad J.C."/>
            <person name="Nielsen K.F."/>
            <person name="Lyhne E.K."/>
            <person name="Kogle M.E."/>
            <person name="Kuo A."/>
            <person name="Riley R."/>
            <person name="Clum A."/>
            <person name="Nolan M."/>
            <person name="Lipzen A."/>
            <person name="Salamov A."/>
            <person name="Henrissat B."/>
            <person name="Wiebenga A."/>
            <person name="De vries R.P."/>
            <person name="Grigoriev I.V."/>
            <person name="Mortensen U.H."/>
            <person name="Andersen M.R."/>
            <person name="Baker S.E."/>
        </authorList>
    </citation>
    <scope>NUCLEOTIDE SEQUENCE [LARGE SCALE GENOMIC DNA]</scope>
    <source>
        <strain evidence="1 2">CBS 707.79</strain>
    </source>
</reference>
<gene>
    <name evidence="1" type="ORF">BO71DRAFT_399790</name>
</gene>